<accession>A0A8B4S8C4</accession>
<keyword evidence="1" id="KW-1133">Transmembrane helix</keyword>
<comment type="caution">
    <text evidence="2">The sequence shown here is derived from an EMBL/GenBank/DDBJ whole genome shotgun (WGS) entry which is preliminary data.</text>
</comment>
<gene>
    <name evidence="2" type="ORF">NCTC10698_04424</name>
</gene>
<dbReference type="GeneID" id="63997473"/>
<dbReference type="EMBL" id="UFXL01000001">
    <property type="protein sequence ID" value="SUY79484.1"/>
    <property type="molecule type" value="Genomic_DNA"/>
</dbReference>
<dbReference type="RefSeq" id="WP_138983849.1">
    <property type="nucleotide sequence ID" value="NZ_BBJZ01000005.1"/>
</dbReference>
<feature type="transmembrane region" description="Helical" evidence="1">
    <location>
        <begin position="380"/>
        <end position="399"/>
    </location>
</feature>
<keyword evidence="3" id="KW-1185">Reference proteome</keyword>
<evidence type="ECO:0000313" key="3">
    <source>
        <dbReference type="Proteomes" id="UP000255070"/>
    </source>
</evidence>
<organism evidence="2 3">
    <name type="scientific">Comamonas testosteroni</name>
    <name type="common">Pseudomonas testosteroni</name>
    <dbReference type="NCBI Taxonomy" id="285"/>
    <lineage>
        <taxon>Bacteria</taxon>
        <taxon>Pseudomonadati</taxon>
        <taxon>Pseudomonadota</taxon>
        <taxon>Betaproteobacteria</taxon>
        <taxon>Burkholderiales</taxon>
        <taxon>Comamonadaceae</taxon>
        <taxon>Comamonas</taxon>
    </lineage>
</organism>
<reference evidence="2 3" key="1">
    <citation type="submission" date="2018-06" db="EMBL/GenBank/DDBJ databases">
        <authorList>
            <consortium name="Pathogen Informatics"/>
            <person name="Doyle S."/>
        </authorList>
    </citation>
    <scope>NUCLEOTIDE SEQUENCE [LARGE SCALE GENOMIC DNA]</scope>
    <source>
        <strain evidence="2 3">NCTC10698</strain>
    </source>
</reference>
<protein>
    <submittedName>
        <fullName evidence="2">Uncharacterized protein</fullName>
    </submittedName>
</protein>
<keyword evidence="1" id="KW-0812">Transmembrane</keyword>
<proteinExistence type="predicted"/>
<dbReference type="AlphaFoldDB" id="A0A8B4S8C4"/>
<keyword evidence="1" id="KW-0472">Membrane</keyword>
<name>A0A8B4S8C4_COMTE</name>
<dbReference type="Proteomes" id="UP000255070">
    <property type="component" value="Unassembled WGS sequence"/>
</dbReference>
<evidence type="ECO:0000313" key="2">
    <source>
        <dbReference type="EMBL" id="SUY79484.1"/>
    </source>
</evidence>
<sequence>MSRWVDAGMTHPFRATWKVLLEAVDSQVIDDVTVLTTVEELARLKKIIVYIDTIISGLDLELTPLTIFNSFQQQAALCLSEVQNYQSNRNAAHLSNANGNADNLLSYIRPYMVVPEVALDAYGASVKAYTDKVNGYIKSFEQSAKKSQSSISTAFGEIQSKKDNIDAIEIKVKEFSAYLFEGDGDHRAAEIYIKDLISSVESDKNSVAAFRKELLDGPDSISNTINSHKNNIQAINYELGEMREASTKEHKELKSFHATIFGKPTEDGSDTLTGGLKQELDDRKKDLNDFEEDQKVKHQAMHIQIESLLPGATSAGLASAYNKLKNSFDRPIFIYSVAFYISLFLMLIGGLVMVTDTFGFSPFAWTMVKAGDWSEMLRTILTRVPIIAPVIWLAIFSATRRSQYERLQQEYAHKESLASSYQSYKMQLVDLKVDGDQLQKELIAKSIDAIAYNASKSLDGNHTEKPPVLQLLEKLNLDEIKSLIELVRGKLKSN</sequence>
<evidence type="ECO:0000256" key="1">
    <source>
        <dbReference type="SAM" id="Phobius"/>
    </source>
</evidence>
<feature type="transmembrane region" description="Helical" evidence="1">
    <location>
        <begin position="332"/>
        <end position="360"/>
    </location>
</feature>